<proteinExistence type="predicted"/>
<sequence length="246" mass="26645">MTAGKGVNAKESARARFSSYERQEEFLQHIADRLGRPRQTEAPQHPYRGVPDYWREYTLDREARIELFIKNWTDLGGHALRLADMKDVRQFLQEFVQETGAQRVLVQDQPELKELDLAQAFGGAGGAEVAVWDSAASDLLGSAAQADIGIVLVDHAAAYTGTVVVQSSPQKGRSTSLLPKVFIAVIPAAVIEPNLGPILRGLDALPKEELPAGVHFITGPSRSSDIENDLTIGVHGPGIVYAVVVG</sequence>
<dbReference type="PANTHER" id="PTHR43682:SF1">
    <property type="entry name" value="LACTATE UTILIZATION PROTEIN C"/>
    <property type="match status" value="1"/>
</dbReference>
<dbReference type="Proteomes" id="UP000654993">
    <property type="component" value="Unassembled WGS sequence"/>
</dbReference>
<gene>
    <name evidence="2" type="primary">lutC</name>
    <name evidence="2" type="ORF">PRECH8_16600</name>
</gene>
<dbReference type="SUPFAM" id="SSF100950">
    <property type="entry name" value="NagB/RpiA/CoA transferase-like"/>
    <property type="match status" value="1"/>
</dbReference>
<dbReference type="AlphaFoldDB" id="A0A916QGA7"/>
<protein>
    <submittedName>
        <fullName evidence="2">Lactate utilization protein C</fullName>
    </submittedName>
</protein>
<feature type="domain" description="LUD" evidence="1">
    <location>
        <begin position="65"/>
        <end position="245"/>
    </location>
</feature>
<comment type="caution">
    <text evidence="2">The sequence shown here is derived from an EMBL/GenBank/DDBJ whole genome shotgun (WGS) entry which is preliminary data.</text>
</comment>
<dbReference type="RefSeq" id="WP_200966617.1">
    <property type="nucleotide sequence ID" value="NZ_BMAQ01000017.1"/>
</dbReference>
<evidence type="ECO:0000259" key="1">
    <source>
        <dbReference type="Pfam" id="PF02589"/>
    </source>
</evidence>
<reference evidence="2" key="1">
    <citation type="submission" date="2020-08" db="EMBL/GenBank/DDBJ databases">
        <authorList>
            <person name="Uke A."/>
            <person name="Chhe C."/>
            <person name="Baramee S."/>
            <person name="Kosugi A."/>
        </authorList>
    </citation>
    <scope>NUCLEOTIDE SEQUENCE</scope>
    <source>
        <strain evidence="2">DA-C8</strain>
    </source>
</reference>
<reference evidence="2" key="2">
    <citation type="journal article" date="2021" name="Data Brief">
        <title>Draft genome sequence data of the facultative, thermophilic, xylanolytic bacterium Paenibacillus sp. strain DA-C8.</title>
        <authorList>
            <person name="Chhe C."/>
            <person name="Uke A."/>
            <person name="Baramee S."/>
            <person name="Ungkulpasvich U."/>
            <person name="Tachaapaikoon C."/>
            <person name="Pason P."/>
            <person name="Waeonukul R."/>
            <person name="Ratanakhanokchai K."/>
            <person name="Kosugi A."/>
        </authorList>
    </citation>
    <scope>NUCLEOTIDE SEQUENCE</scope>
    <source>
        <strain evidence="2">DA-C8</strain>
    </source>
</reference>
<dbReference type="InterPro" id="IPR003741">
    <property type="entry name" value="LUD_dom"/>
</dbReference>
<dbReference type="Pfam" id="PF02589">
    <property type="entry name" value="LUD_dom"/>
    <property type="match status" value="1"/>
</dbReference>
<keyword evidence="3" id="KW-1185">Reference proteome</keyword>
<evidence type="ECO:0000313" key="3">
    <source>
        <dbReference type="Proteomes" id="UP000654993"/>
    </source>
</evidence>
<name>A0A916QGA7_9BACL</name>
<evidence type="ECO:0000313" key="2">
    <source>
        <dbReference type="EMBL" id="GFR38364.1"/>
    </source>
</evidence>
<accession>A0A916QGA7</accession>
<dbReference type="InterPro" id="IPR024185">
    <property type="entry name" value="FTHF_cligase-like_sf"/>
</dbReference>
<dbReference type="InterPro" id="IPR037171">
    <property type="entry name" value="NagB/RpiA_transferase-like"/>
</dbReference>
<dbReference type="EMBL" id="BMAQ01000017">
    <property type="protein sequence ID" value="GFR38364.1"/>
    <property type="molecule type" value="Genomic_DNA"/>
</dbReference>
<dbReference type="PANTHER" id="PTHR43682">
    <property type="entry name" value="LACTATE UTILIZATION PROTEIN C"/>
    <property type="match status" value="1"/>
</dbReference>
<dbReference type="Gene3D" id="3.40.50.10420">
    <property type="entry name" value="NagB/RpiA/CoA transferase-like"/>
    <property type="match status" value="1"/>
</dbReference>
<organism evidence="2 3">
    <name type="scientific">Insulibacter thermoxylanivorax</name>
    <dbReference type="NCBI Taxonomy" id="2749268"/>
    <lineage>
        <taxon>Bacteria</taxon>
        <taxon>Bacillati</taxon>
        <taxon>Bacillota</taxon>
        <taxon>Bacilli</taxon>
        <taxon>Bacillales</taxon>
        <taxon>Paenibacillaceae</taxon>
        <taxon>Insulibacter</taxon>
    </lineage>
</organism>